<dbReference type="eggNOG" id="COG1145">
    <property type="taxonomic scope" value="Bacteria"/>
</dbReference>
<dbReference type="PANTHER" id="PTHR43673">
    <property type="entry name" value="NAD(P)H NITROREDUCTASE YDGI-RELATED"/>
    <property type="match status" value="1"/>
</dbReference>
<dbReference type="PROSITE" id="PS00198">
    <property type="entry name" value="4FE4S_FER_1"/>
    <property type="match status" value="1"/>
</dbReference>
<evidence type="ECO:0000256" key="1">
    <source>
        <dbReference type="ARBA" id="ARBA00007118"/>
    </source>
</evidence>
<dbReference type="SUPFAM" id="SSF55469">
    <property type="entry name" value="FMN-dependent nitroreductase-like"/>
    <property type="match status" value="1"/>
</dbReference>
<dbReference type="OrthoDB" id="9803397at2"/>
<feature type="domain" description="4Fe-4S ferredoxin-type" evidence="7">
    <location>
        <begin position="29"/>
        <end position="58"/>
    </location>
</feature>
<keyword evidence="9" id="KW-1185">Reference proteome</keyword>
<dbReference type="Gene3D" id="3.30.70.20">
    <property type="match status" value="1"/>
</dbReference>
<dbReference type="eggNOG" id="COG0778">
    <property type="taxonomic scope" value="Bacteria"/>
</dbReference>
<accession>A0A098QX55</accession>
<name>A0A098QX55_9SPIO</name>
<evidence type="ECO:0000313" key="9">
    <source>
        <dbReference type="Proteomes" id="UP000029692"/>
    </source>
</evidence>
<reference evidence="8 9" key="1">
    <citation type="submission" date="2014-05" db="EMBL/GenBank/DDBJ databases">
        <title>De novo Genome Sequence of Spirocheata sp.</title>
        <authorList>
            <person name="Shivani Y."/>
            <person name="Subhash Y."/>
            <person name="Tushar L."/>
            <person name="Sasikala C."/>
            <person name="Ramana C.V."/>
        </authorList>
    </citation>
    <scope>NUCLEOTIDE SEQUENCE [LARGE SCALE GENOMIC DNA]</scope>
    <source>
        <strain evidence="8 9">JC230</strain>
    </source>
</reference>
<keyword evidence="2" id="KW-0479">Metal-binding</keyword>
<evidence type="ECO:0000256" key="4">
    <source>
        <dbReference type="ARBA" id="ARBA00023004"/>
    </source>
</evidence>
<keyword evidence="5" id="KW-0411">Iron-sulfur</keyword>
<dbReference type="Gene3D" id="3.40.109.10">
    <property type="entry name" value="NADH Oxidase"/>
    <property type="match status" value="1"/>
</dbReference>
<dbReference type="GO" id="GO:0046872">
    <property type="term" value="F:metal ion binding"/>
    <property type="evidence" value="ECO:0007669"/>
    <property type="project" value="UniProtKB-KW"/>
</dbReference>
<dbReference type="Proteomes" id="UP000029692">
    <property type="component" value="Unassembled WGS sequence"/>
</dbReference>
<evidence type="ECO:0000256" key="6">
    <source>
        <dbReference type="SAM" id="MobiDB-lite"/>
    </source>
</evidence>
<comment type="similarity">
    <text evidence="1">Belongs to the nitroreductase family.</text>
</comment>
<evidence type="ECO:0000256" key="2">
    <source>
        <dbReference type="ARBA" id="ARBA00022723"/>
    </source>
</evidence>
<sequence>MDYPKIDTLVCTSCGACREDCVAQAISPDPYTIREDLCIRCGHCYAVCPVSAVSWPVSEINSYQTTENPVGPGEQNPGRDTGVHFGGEPRRDEVPGQAARFLENLVYTRRSTRQYQNRRIAPEVMERLVSLASYAPSGTNARVAGITIIDGTAEVQELTRCCMQFFAGAARIVLNPVTRWVLMLLLGRKTTRQLEGYRRSMDRYFRGGRDILTHHAPALVCIHAPARLPVSRDDCLILGHSMVLHGESLGLGSCYNGFLVRALAIHPGLRRRLQLPRGHRVFSVFTLGYPAVRYRRGVPRSKLVTRIIPGHPETPA</sequence>
<dbReference type="InterPro" id="IPR029479">
    <property type="entry name" value="Nitroreductase"/>
</dbReference>
<dbReference type="EMBL" id="JNUP01000052">
    <property type="protein sequence ID" value="KGE72440.1"/>
    <property type="molecule type" value="Genomic_DNA"/>
</dbReference>
<evidence type="ECO:0000313" key="8">
    <source>
        <dbReference type="EMBL" id="KGE72440.1"/>
    </source>
</evidence>
<organism evidence="8 9">
    <name type="scientific">Spirochaeta lutea</name>
    <dbReference type="NCBI Taxonomy" id="1480694"/>
    <lineage>
        <taxon>Bacteria</taxon>
        <taxon>Pseudomonadati</taxon>
        <taxon>Spirochaetota</taxon>
        <taxon>Spirochaetia</taxon>
        <taxon>Spirochaetales</taxon>
        <taxon>Spirochaetaceae</taxon>
        <taxon>Spirochaeta</taxon>
    </lineage>
</organism>
<dbReference type="GO" id="GO:0016491">
    <property type="term" value="F:oxidoreductase activity"/>
    <property type="evidence" value="ECO:0007669"/>
    <property type="project" value="UniProtKB-KW"/>
</dbReference>
<dbReference type="RefSeq" id="WP_052078584.1">
    <property type="nucleotide sequence ID" value="NZ_JNUP01000052.1"/>
</dbReference>
<dbReference type="PANTHER" id="PTHR43673:SF10">
    <property type="entry name" value="NADH DEHYDROGENASE_NAD(P)H NITROREDUCTASE XCC3605-RELATED"/>
    <property type="match status" value="1"/>
</dbReference>
<dbReference type="SUPFAM" id="SSF54862">
    <property type="entry name" value="4Fe-4S ferredoxins"/>
    <property type="match status" value="1"/>
</dbReference>
<dbReference type="InterPro" id="IPR000415">
    <property type="entry name" value="Nitroreductase-like"/>
</dbReference>
<comment type="caution">
    <text evidence="8">The sequence shown here is derived from an EMBL/GenBank/DDBJ whole genome shotgun (WGS) entry which is preliminary data.</text>
</comment>
<keyword evidence="4" id="KW-0408">Iron</keyword>
<evidence type="ECO:0000259" key="7">
    <source>
        <dbReference type="PROSITE" id="PS51379"/>
    </source>
</evidence>
<dbReference type="GO" id="GO:0051536">
    <property type="term" value="F:iron-sulfur cluster binding"/>
    <property type="evidence" value="ECO:0007669"/>
    <property type="project" value="UniProtKB-KW"/>
</dbReference>
<dbReference type="AlphaFoldDB" id="A0A098QX55"/>
<dbReference type="InterPro" id="IPR017896">
    <property type="entry name" value="4Fe4S_Fe-S-bd"/>
</dbReference>
<proteinExistence type="inferred from homology"/>
<dbReference type="Pfam" id="PF00037">
    <property type="entry name" value="Fer4"/>
    <property type="match status" value="1"/>
</dbReference>
<feature type="domain" description="4Fe-4S ferredoxin-type" evidence="7">
    <location>
        <begin position="2"/>
        <end position="28"/>
    </location>
</feature>
<evidence type="ECO:0000256" key="3">
    <source>
        <dbReference type="ARBA" id="ARBA00023002"/>
    </source>
</evidence>
<dbReference type="Pfam" id="PF00881">
    <property type="entry name" value="Nitroreductase"/>
    <property type="match status" value="1"/>
</dbReference>
<keyword evidence="3" id="KW-0560">Oxidoreductase</keyword>
<protein>
    <recommendedName>
        <fullName evidence="7">4Fe-4S ferredoxin-type domain-containing protein</fullName>
    </recommendedName>
</protein>
<feature type="region of interest" description="Disordered" evidence="6">
    <location>
        <begin position="64"/>
        <end position="92"/>
    </location>
</feature>
<evidence type="ECO:0000256" key="5">
    <source>
        <dbReference type="ARBA" id="ARBA00023014"/>
    </source>
</evidence>
<dbReference type="STRING" id="1480694.DC28_07230"/>
<dbReference type="PROSITE" id="PS51379">
    <property type="entry name" value="4FE4S_FER_2"/>
    <property type="match status" value="2"/>
</dbReference>
<gene>
    <name evidence="8" type="ORF">DC28_07230</name>
</gene>
<dbReference type="InterPro" id="IPR017900">
    <property type="entry name" value="4Fe4S_Fe_S_CS"/>
</dbReference>